<name>A0AA46SAM6_9NOCA</name>
<dbReference type="Proteomes" id="UP001163947">
    <property type="component" value="Chromosome"/>
</dbReference>
<evidence type="ECO:0000313" key="2">
    <source>
        <dbReference type="Proteomes" id="UP001163947"/>
    </source>
</evidence>
<dbReference type="RefSeq" id="WP_029546754.1">
    <property type="nucleotide sequence ID" value="NZ_CM002177.1"/>
</dbReference>
<dbReference type="EMBL" id="CP106982">
    <property type="protein sequence ID" value="UYF94488.1"/>
    <property type="molecule type" value="Genomic_DNA"/>
</dbReference>
<accession>A0AA46SAM6</accession>
<reference evidence="1" key="1">
    <citation type="submission" date="2022-09" db="EMBL/GenBank/DDBJ databases">
        <title>The genome sequence of Rhodococcus aetherivorans N1.</title>
        <authorList>
            <person name="Jiang W."/>
        </authorList>
    </citation>
    <scope>NUCLEOTIDE SEQUENCE</scope>
    <source>
        <strain evidence="1">N1</strain>
    </source>
</reference>
<dbReference type="AlphaFoldDB" id="A0AA46SAM6"/>
<protein>
    <submittedName>
        <fullName evidence="1">Uncharacterized protein</fullName>
    </submittedName>
</protein>
<sequence length="96" mass="10778">MIIASVRPGPVGPADAEAAARRADRAQAQLFLGVLEREFEQVTVRINFAEHCAADEQRHGFAVSAQRFEDEARRLWVTLGELHRMIAALRARQTRP</sequence>
<dbReference type="GeneID" id="83619061"/>
<organism evidence="1 2">
    <name type="scientific">Rhodococcus aetherivorans</name>
    <dbReference type="NCBI Taxonomy" id="191292"/>
    <lineage>
        <taxon>Bacteria</taxon>
        <taxon>Bacillati</taxon>
        <taxon>Actinomycetota</taxon>
        <taxon>Actinomycetes</taxon>
        <taxon>Mycobacteriales</taxon>
        <taxon>Nocardiaceae</taxon>
        <taxon>Rhodococcus</taxon>
    </lineage>
</organism>
<proteinExistence type="predicted"/>
<gene>
    <name evidence="1" type="ORF">OCS65_01545</name>
</gene>
<evidence type="ECO:0000313" key="1">
    <source>
        <dbReference type="EMBL" id="UYF94488.1"/>
    </source>
</evidence>